<dbReference type="AlphaFoldDB" id="A0A819C0J0"/>
<evidence type="ECO:0000256" key="1">
    <source>
        <dbReference type="SAM" id="SignalP"/>
    </source>
</evidence>
<feature type="chain" id="PRO_5036415323" description="F5/8 type C domain-containing protein" evidence="1">
    <location>
        <begin position="27"/>
        <end position="514"/>
    </location>
</feature>
<dbReference type="OrthoDB" id="8185403at2759"/>
<reference evidence="4" key="1">
    <citation type="submission" date="2021-02" db="EMBL/GenBank/DDBJ databases">
        <authorList>
            <person name="Nowell W R."/>
        </authorList>
    </citation>
    <scope>NUCLEOTIDE SEQUENCE</scope>
</reference>
<protein>
    <recommendedName>
        <fullName evidence="2">F5/8 type C domain-containing protein</fullName>
    </recommendedName>
</protein>
<sequence>MFRLRRALALSLFILIEFHANIKTTADPPPDTSNTISLNRHGWTVVADSAQPGNEAECILDGHHHTFWHTSWDLTDDPMPHSITIDMKDNYNVHGLSYLPRQDDQDNGNIGEYSIYLSADGTTWGSPVATGTWEDDENLKYAYFSAIGIRYVRLIIQSEAGGRGSWASAAEIEVLSNPDSNGCVSRKMWVVKADSVEKIGEEGHAKNAFDDDPNTYWHTEYYTNESPLPHNIIIDLRDVAPVHGLTYLPRNDGVEKGRIGQFTVECSKNGRTWNTVVTGQWADDATLKSTTFTPTTARFVRFTALTEAGDRCSYISAAEINVLSSKDCSKNRRKHGPSAGAAEIDKVCNPDANDYLPRDKWIVKGDSVEKVDDEAHAKKAIDGDPNTYWHTEYYRKESPLPHNIIIDLRDMAPVHGLTYLPRNDGVEKGRIGHFKIECSKNGRAWDIVATGQWADDDTLKCTTFTPTTARFVRLTALTEAGNRCSYISAAEINLLSAKAPAIHRRKHGRPKISS</sequence>
<accession>A0A819C0J0</accession>
<evidence type="ECO:0000313" key="4">
    <source>
        <dbReference type="EMBL" id="CAF3811159.1"/>
    </source>
</evidence>
<evidence type="ECO:0000259" key="2">
    <source>
        <dbReference type="PROSITE" id="PS50022"/>
    </source>
</evidence>
<comment type="caution">
    <text evidence="4">The sequence shown here is derived from an EMBL/GenBank/DDBJ whole genome shotgun (WGS) entry which is preliminary data.</text>
</comment>
<feature type="domain" description="F5/8 type C" evidence="2">
    <location>
        <begin position="33"/>
        <end position="154"/>
    </location>
</feature>
<feature type="signal peptide" evidence="1">
    <location>
        <begin position="1"/>
        <end position="26"/>
    </location>
</feature>
<dbReference type="SUPFAM" id="SSF49785">
    <property type="entry name" value="Galactose-binding domain-like"/>
    <property type="match status" value="3"/>
</dbReference>
<organism evidence="4 5">
    <name type="scientific">Adineta steineri</name>
    <dbReference type="NCBI Taxonomy" id="433720"/>
    <lineage>
        <taxon>Eukaryota</taxon>
        <taxon>Metazoa</taxon>
        <taxon>Spiralia</taxon>
        <taxon>Gnathifera</taxon>
        <taxon>Rotifera</taxon>
        <taxon>Eurotatoria</taxon>
        <taxon>Bdelloidea</taxon>
        <taxon>Adinetida</taxon>
        <taxon>Adinetidae</taxon>
        <taxon>Adineta</taxon>
    </lineage>
</organism>
<dbReference type="Proteomes" id="UP000663881">
    <property type="component" value="Unassembled WGS sequence"/>
</dbReference>
<name>A0A819C0J0_9BILA</name>
<dbReference type="EMBL" id="CAJOAY010001212">
    <property type="protein sequence ID" value="CAF3811159.1"/>
    <property type="molecule type" value="Genomic_DNA"/>
</dbReference>
<dbReference type="PROSITE" id="PS50022">
    <property type="entry name" value="FA58C_3"/>
    <property type="match status" value="3"/>
</dbReference>
<dbReference type="Gene3D" id="2.60.120.260">
    <property type="entry name" value="Galactose-binding domain-like"/>
    <property type="match status" value="3"/>
</dbReference>
<evidence type="ECO:0000313" key="5">
    <source>
        <dbReference type="Proteomes" id="UP000663881"/>
    </source>
</evidence>
<dbReference type="EMBL" id="CAJNON010000157">
    <property type="protein sequence ID" value="CAF1047481.1"/>
    <property type="molecule type" value="Genomic_DNA"/>
</dbReference>
<feature type="domain" description="F5/8 type C" evidence="2">
    <location>
        <begin position="348"/>
        <end position="497"/>
    </location>
</feature>
<keyword evidence="1" id="KW-0732">Signal</keyword>
<evidence type="ECO:0000313" key="3">
    <source>
        <dbReference type="EMBL" id="CAF1047481.1"/>
    </source>
</evidence>
<proteinExistence type="predicted"/>
<dbReference type="Proteomes" id="UP000663891">
    <property type="component" value="Unassembled WGS sequence"/>
</dbReference>
<dbReference type="Pfam" id="PF00754">
    <property type="entry name" value="F5_F8_type_C"/>
    <property type="match status" value="3"/>
</dbReference>
<feature type="domain" description="F5/8 type C" evidence="2">
    <location>
        <begin position="176"/>
        <end position="325"/>
    </location>
</feature>
<gene>
    <name evidence="4" type="ORF">OKA104_LOCUS19071</name>
    <name evidence="3" type="ORF">VCS650_LOCUS17213</name>
</gene>
<dbReference type="InterPro" id="IPR000421">
    <property type="entry name" value="FA58C"/>
</dbReference>
<dbReference type="InterPro" id="IPR008979">
    <property type="entry name" value="Galactose-bd-like_sf"/>
</dbReference>